<dbReference type="GO" id="GO:0080120">
    <property type="term" value="P:CAAX-box protein maturation"/>
    <property type="evidence" value="ECO:0007669"/>
    <property type="project" value="UniProtKB-ARBA"/>
</dbReference>
<feature type="transmembrane region" description="Helical" evidence="1">
    <location>
        <begin position="214"/>
        <end position="236"/>
    </location>
</feature>
<dbReference type="Pfam" id="PF02517">
    <property type="entry name" value="Rce1-like"/>
    <property type="match status" value="1"/>
</dbReference>
<keyword evidence="3" id="KW-0378">Hydrolase</keyword>
<keyword evidence="3" id="KW-0645">Protease</keyword>
<dbReference type="PANTHER" id="PTHR35797">
    <property type="entry name" value="PROTEASE-RELATED"/>
    <property type="match status" value="1"/>
</dbReference>
<keyword evidence="1" id="KW-0812">Transmembrane</keyword>
<sequence length="253" mass="27166">MFLRVLVFYLVTMVFSGILNALQTATGPSPDLIQLVQFAPALGVGVMFLLFRRTTRVDARFTPAGVAAGRSALVVGIVVAAMLVSVLVHVVAGRTWRAESLPFPFGVLVITMIVGAAGEELGWRAYLQPYLQTRFSVLRSSLVVGMLWGFWHIGGFEHGLAYMGLFVVMATALSVVMGAVLRGARRTNLVVATAAHAAVNLSLILLFTEEDGDLFPMAVLAVVWTIAAVAVSSVQVRRAVEVEDRAARPVRLG</sequence>
<keyword evidence="4" id="KW-1185">Reference proteome</keyword>
<feature type="transmembrane region" description="Helical" evidence="1">
    <location>
        <begin position="103"/>
        <end position="123"/>
    </location>
</feature>
<name>A0A4R0HUC3_9ACTN</name>
<dbReference type="PANTHER" id="PTHR35797:SF1">
    <property type="entry name" value="PROTEASE"/>
    <property type="match status" value="1"/>
</dbReference>
<feature type="transmembrane region" description="Helical" evidence="1">
    <location>
        <begin position="188"/>
        <end position="208"/>
    </location>
</feature>
<dbReference type="EMBL" id="SJJZ01000001">
    <property type="protein sequence ID" value="TCC11489.1"/>
    <property type="molecule type" value="Genomic_DNA"/>
</dbReference>
<evidence type="ECO:0000313" key="3">
    <source>
        <dbReference type="EMBL" id="TCC11489.1"/>
    </source>
</evidence>
<feature type="domain" description="CAAX prenyl protease 2/Lysostaphin resistance protein A-like" evidence="2">
    <location>
        <begin position="104"/>
        <end position="201"/>
    </location>
</feature>
<accession>A0A4R0HUC3</accession>
<dbReference type="RefSeq" id="WP_131336174.1">
    <property type="nucleotide sequence ID" value="NZ_SJJZ01000001.1"/>
</dbReference>
<feature type="transmembrane region" description="Helical" evidence="1">
    <location>
        <begin position="31"/>
        <end position="51"/>
    </location>
</feature>
<feature type="transmembrane region" description="Helical" evidence="1">
    <location>
        <begin position="72"/>
        <end position="91"/>
    </location>
</feature>
<keyword evidence="1" id="KW-1133">Transmembrane helix</keyword>
<dbReference type="AlphaFoldDB" id="A0A4R0HUC3"/>
<organism evidence="3 4">
    <name type="scientific">Kribbella soli</name>
    <dbReference type="NCBI Taxonomy" id="1124743"/>
    <lineage>
        <taxon>Bacteria</taxon>
        <taxon>Bacillati</taxon>
        <taxon>Actinomycetota</taxon>
        <taxon>Actinomycetes</taxon>
        <taxon>Propionibacteriales</taxon>
        <taxon>Kribbellaceae</taxon>
        <taxon>Kribbella</taxon>
    </lineage>
</organism>
<comment type="caution">
    <text evidence="3">The sequence shown here is derived from an EMBL/GenBank/DDBJ whole genome shotgun (WGS) entry which is preliminary data.</text>
</comment>
<dbReference type="OrthoDB" id="3693644at2"/>
<feature type="transmembrane region" description="Helical" evidence="1">
    <location>
        <begin position="135"/>
        <end position="154"/>
    </location>
</feature>
<dbReference type="InterPro" id="IPR003675">
    <property type="entry name" value="Rce1/LyrA-like_dom"/>
</dbReference>
<dbReference type="GO" id="GO:0004175">
    <property type="term" value="F:endopeptidase activity"/>
    <property type="evidence" value="ECO:0007669"/>
    <property type="project" value="UniProtKB-ARBA"/>
</dbReference>
<feature type="transmembrane region" description="Helical" evidence="1">
    <location>
        <begin position="160"/>
        <end position="181"/>
    </location>
</feature>
<proteinExistence type="predicted"/>
<dbReference type="GO" id="GO:0008237">
    <property type="term" value="F:metallopeptidase activity"/>
    <property type="evidence" value="ECO:0007669"/>
    <property type="project" value="UniProtKB-KW"/>
</dbReference>
<dbReference type="Proteomes" id="UP000292346">
    <property type="component" value="Unassembled WGS sequence"/>
</dbReference>
<keyword evidence="3" id="KW-0482">Metalloprotease</keyword>
<protein>
    <submittedName>
        <fullName evidence="3">CPBP family intramembrane metalloprotease</fullName>
    </submittedName>
</protein>
<evidence type="ECO:0000256" key="1">
    <source>
        <dbReference type="SAM" id="Phobius"/>
    </source>
</evidence>
<keyword evidence="1" id="KW-0472">Membrane</keyword>
<dbReference type="GO" id="GO:0006508">
    <property type="term" value="P:proteolysis"/>
    <property type="evidence" value="ECO:0007669"/>
    <property type="project" value="UniProtKB-KW"/>
</dbReference>
<evidence type="ECO:0000313" key="4">
    <source>
        <dbReference type="Proteomes" id="UP000292346"/>
    </source>
</evidence>
<dbReference type="InterPro" id="IPR042150">
    <property type="entry name" value="MmRce1-like"/>
</dbReference>
<gene>
    <name evidence="3" type="ORF">E0H45_09515</name>
</gene>
<evidence type="ECO:0000259" key="2">
    <source>
        <dbReference type="Pfam" id="PF02517"/>
    </source>
</evidence>
<reference evidence="3 4" key="1">
    <citation type="submission" date="2019-02" db="EMBL/GenBank/DDBJ databases">
        <title>Kribbella capetownensis sp. nov. and Kribbella speibonae sp. nov., isolated from soil.</title>
        <authorList>
            <person name="Curtis S.M."/>
            <person name="Norton I."/>
            <person name="Everest G.J."/>
            <person name="Meyers P.R."/>
        </authorList>
    </citation>
    <scope>NUCLEOTIDE SEQUENCE [LARGE SCALE GENOMIC DNA]</scope>
    <source>
        <strain evidence="3 4">KCTC 29219</strain>
    </source>
</reference>